<dbReference type="SUPFAM" id="SSF49899">
    <property type="entry name" value="Concanavalin A-like lectins/glucanases"/>
    <property type="match status" value="1"/>
</dbReference>
<protein>
    <submittedName>
        <fullName evidence="1">Uncharacterized protein</fullName>
    </submittedName>
</protein>
<name>A0A0F9DBF3_9ZZZZ</name>
<dbReference type="AlphaFoldDB" id="A0A0F9DBF3"/>
<accession>A0A0F9DBF3</accession>
<proteinExistence type="predicted"/>
<evidence type="ECO:0000313" key="1">
    <source>
        <dbReference type="EMBL" id="KKL09383.1"/>
    </source>
</evidence>
<sequence length="475" mass="53038">PRMYFKLDASLPCRVTTKLNSHTIPNPGWTHTGIMIARSPFGVATAPVDPMSYFWSRHLDSNGARNGIWVTNQCGIDAGLDAAPWDTEADVWLRVEISATKLLTFSASLDGSAWTVLGWTDTYDFDPLYVGLVCANNTGPPHWVGISAPFEYFLIEVYEAQHPDDEECLAPIDTRAPTKFYDGRIKQMSSLKRAIDDKTGLFQVADLSITLANEDKHYSQKMANHFLKNQEAILYHAWTEEPDADKIEIIKLIVDDHSLKGPDFIVKFKDITQKYFTKKVPENLCTTENFPFIHPNDDGRAMPVILGNASLSAVYEQPGAVQAVYVNPTGPTFFCLAADGIITIPTDEVWIGTTQKTEGVQYNVVYESGYTYIQFLAGQDPGDDTVSFNAHGYSVPVWNSPNGYVQNLSYIIQYYLRFIMDIPHTLINSASFVTLAGHYEGMGVEENGYLILQERGVDTMEILRQLLFTGGAKGY</sequence>
<dbReference type="InterPro" id="IPR013320">
    <property type="entry name" value="ConA-like_dom_sf"/>
</dbReference>
<dbReference type="Gene3D" id="2.60.120.200">
    <property type="match status" value="1"/>
</dbReference>
<reference evidence="1" key="1">
    <citation type="journal article" date="2015" name="Nature">
        <title>Complex archaea that bridge the gap between prokaryotes and eukaryotes.</title>
        <authorList>
            <person name="Spang A."/>
            <person name="Saw J.H."/>
            <person name="Jorgensen S.L."/>
            <person name="Zaremba-Niedzwiedzka K."/>
            <person name="Martijn J."/>
            <person name="Lind A.E."/>
            <person name="van Eijk R."/>
            <person name="Schleper C."/>
            <person name="Guy L."/>
            <person name="Ettema T.J."/>
        </authorList>
    </citation>
    <scope>NUCLEOTIDE SEQUENCE</scope>
</reference>
<feature type="non-terminal residue" evidence="1">
    <location>
        <position position="1"/>
    </location>
</feature>
<dbReference type="EMBL" id="LAZR01042505">
    <property type="protein sequence ID" value="KKL09383.1"/>
    <property type="molecule type" value="Genomic_DNA"/>
</dbReference>
<feature type="non-terminal residue" evidence="1">
    <location>
        <position position="475"/>
    </location>
</feature>
<comment type="caution">
    <text evidence="1">The sequence shown here is derived from an EMBL/GenBank/DDBJ whole genome shotgun (WGS) entry which is preliminary data.</text>
</comment>
<organism evidence="1">
    <name type="scientific">marine sediment metagenome</name>
    <dbReference type="NCBI Taxonomy" id="412755"/>
    <lineage>
        <taxon>unclassified sequences</taxon>
        <taxon>metagenomes</taxon>
        <taxon>ecological metagenomes</taxon>
    </lineage>
</organism>
<gene>
    <name evidence="1" type="ORF">LCGC14_2566410</name>
</gene>